<reference evidence="2" key="1">
    <citation type="submission" date="2021-01" db="EMBL/GenBank/DDBJ databases">
        <authorList>
            <consortium name="Genoscope - CEA"/>
            <person name="William W."/>
        </authorList>
    </citation>
    <scope>NUCLEOTIDE SEQUENCE</scope>
</reference>
<evidence type="ECO:0000256" key="1">
    <source>
        <dbReference type="SAM" id="Phobius"/>
    </source>
</evidence>
<keyword evidence="1" id="KW-0812">Transmembrane</keyword>
<gene>
    <name evidence="2" type="ORF">DARMORV10_C05P59310.1</name>
</gene>
<evidence type="ECO:0000313" key="2">
    <source>
        <dbReference type="EMBL" id="CAF1935929.1"/>
    </source>
</evidence>
<feature type="transmembrane region" description="Helical" evidence="1">
    <location>
        <begin position="42"/>
        <end position="62"/>
    </location>
</feature>
<accession>A0A816LGG8</accession>
<dbReference type="EMBL" id="HG994369">
    <property type="protein sequence ID" value="CAF1935929.1"/>
    <property type="molecule type" value="Genomic_DNA"/>
</dbReference>
<keyword evidence="1" id="KW-0472">Membrane</keyword>
<keyword evidence="1" id="KW-1133">Transmembrane helix</keyword>
<dbReference type="Proteomes" id="UP001295469">
    <property type="component" value="Chromosome C05"/>
</dbReference>
<protein>
    <submittedName>
        <fullName evidence="2">(rape) hypothetical protein</fullName>
    </submittedName>
</protein>
<name>A0A816LGG8_BRANA</name>
<sequence>MASYNHYAAMAFFTTMTLSSAFTTSAQYESESSTQTGEASCFPGMSIVMIISSFILSGFAILRW</sequence>
<dbReference type="AlphaFoldDB" id="A0A816LGG8"/>
<organism evidence="2">
    <name type="scientific">Brassica napus</name>
    <name type="common">Rape</name>
    <dbReference type="NCBI Taxonomy" id="3708"/>
    <lineage>
        <taxon>Eukaryota</taxon>
        <taxon>Viridiplantae</taxon>
        <taxon>Streptophyta</taxon>
        <taxon>Embryophyta</taxon>
        <taxon>Tracheophyta</taxon>
        <taxon>Spermatophyta</taxon>
        <taxon>Magnoliopsida</taxon>
        <taxon>eudicotyledons</taxon>
        <taxon>Gunneridae</taxon>
        <taxon>Pentapetalae</taxon>
        <taxon>rosids</taxon>
        <taxon>malvids</taxon>
        <taxon>Brassicales</taxon>
        <taxon>Brassicaceae</taxon>
        <taxon>Brassiceae</taxon>
        <taxon>Brassica</taxon>
    </lineage>
</organism>
<proteinExistence type="predicted"/>